<proteinExistence type="predicted"/>
<evidence type="ECO:0000313" key="1">
    <source>
        <dbReference type="EMBL" id="MBE9220060.1"/>
    </source>
</evidence>
<reference evidence="1" key="1">
    <citation type="submission" date="2020-10" db="EMBL/GenBank/DDBJ databases">
        <authorList>
            <person name="Castelo-Branco R."/>
            <person name="Eusebio N."/>
            <person name="Adriana R."/>
            <person name="Vieira A."/>
            <person name="Brugerolle De Fraissinette N."/>
            <person name="Rezende De Castro R."/>
            <person name="Schneider M.P."/>
            <person name="Vasconcelos V."/>
            <person name="Leao P.N."/>
        </authorList>
    </citation>
    <scope>NUCLEOTIDE SEQUENCE</scope>
    <source>
        <strain evidence="1">LEGE 04289</strain>
    </source>
</reference>
<evidence type="ECO:0000313" key="2">
    <source>
        <dbReference type="Proteomes" id="UP000597867"/>
    </source>
</evidence>
<protein>
    <submittedName>
        <fullName evidence="1">DUF2207 domain-containing protein</fullName>
    </submittedName>
</protein>
<keyword evidence="2" id="KW-1185">Reference proteome</keyword>
<name>A0ACC5Q7N1_DOLFA</name>
<gene>
    <name evidence="1" type="ORF">IQ222_14960</name>
</gene>
<dbReference type="Proteomes" id="UP000597867">
    <property type="component" value="Unassembled WGS sequence"/>
</dbReference>
<sequence length="296" mass="34582">MNKQLIKRISLSLLSVFVTFLITFSHAGAQEVTFYWDYINVNIDVQNNGDMLVTETQKYVFKSDYPNQRYRYIPLDKVDEIKDVTVQENNQIIPSETGIENNQFWIRWQHQLKPPETHTFVLKYRVVGGLHINNENTQVYWKAIFADRKAPIQSAKVRVQLPKTLSGKVQDFQNFGIPATSRQLNPKTFEFVANQPIPPQQELEVQVTFPSAILNIPQPNWQQGGFVLNWNNFIFLCFFAYIAFVIVSPINDRKCPQCQKFTLKRNYKILVPATTRFEGKQIVTHHCQNCSYHNEF</sequence>
<dbReference type="EMBL" id="JADEWF010000053">
    <property type="protein sequence ID" value="MBE9220060.1"/>
    <property type="molecule type" value="Genomic_DNA"/>
</dbReference>
<comment type="caution">
    <text evidence="1">The sequence shown here is derived from an EMBL/GenBank/DDBJ whole genome shotgun (WGS) entry which is preliminary data.</text>
</comment>
<accession>A0ACC5Q7N1</accession>
<organism evidence="1 2">
    <name type="scientific">Dolichospermum flos-aquae LEGE 04289</name>
    <dbReference type="NCBI Taxonomy" id="1828708"/>
    <lineage>
        <taxon>Bacteria</taxon>
        <taxon>Bacillati</taxon>
        <taxon>Cyanobacteriota</taxon>
        <taxon>Cyanophyceae</taxon>
        <taxon>Nostocales</taxon>
        <taxon>Aphanizomenonaceae</taxon>
        <taxon>Dolichospermum</taxon>
    </lineage>
</organism>